<feature type="transmembrane region" description="Helical" evidence="2">
    <location>
        <begin position="27"/>
        <end position="47"/>
    </location>
</feature>
<sequence length="234" mass="26713">MAKPVLYNTKTNWIRATRRMSSSNGSFGTLFGQQMAVGAIMILVILIGQQFHLAYGFDLFDIDCPDNGMRKPPRFGKRSQQINEQNDESNAGESIPELEIGQLTRNRRSGCFRGPIRRRMMRDSSVTSSPPLITSRDTLMDSKVPAFILNSPLFKRLFRQRSDEQLRQQMVMKTEQQSPEMLTTSIETGLSRSSFPIDHSNYQSSNSKLNPIIVIELDTQKPMFPSRQFRTIVN</sequence>
<organism evidence="3 4">
    <name type="scientific">Blomia tropicalis</name>
    <name type="common">Mite</name>
    <dbReference type="NCBI Taxonomy" id="40697"/>
    <lineage>
        <taxon>Eukaryota</taxon>
        <taxon>Metazoa</taxon>
        <taxon>Ecdysozoa</taxon>
        <taxon>Arthropoda</taxon>
        <taxon>Chelicerata</taxon>
        <taxon>Arachnida</taxon>
        <taxon>Acari</taxon>
        <taxon>Acariformes</taxon>
        <taxon>Sarcoptiformes</taxon>
        <taxon>Astigmata</taxon>
        <taxon>Glycyphagoidea</taxon>
        <taxon>Echimyopodidae</taxon>
        <taxon>Blomia</taxon>
    </lineage>
</organism>
<feature type="compositionally biased region" description="Polar residues" evidence="1">
    <location>
        <begin position="78"/>
        <end position="92"/>
    </location>
</feature>
<feature type="compositionally biased region" description="Polar residues" evidence="1">
    <location>
        <begin position="124"/>
        <end position="134"/>
    </location>
</feature>
<accession>A0A9Q0RR26</accession>
<name>A0A9Q0RR26_BLOTA</name>
<evidence type="ECO:0000256" key="2">
    <source>
        <dbReference type="SAM" id="Phobius"/>
    </source>
</evidence>
<keyword evidence="2" id="KW-0812">Transmembrane</keyword>
<dbReference type="Proteomes" id="UP001142055">
    <property type="component" value="Chromosome 1"/>
</dbReference>
<dbReference type="AlphaFoldDB" id="A0A9Q0RR26"/>
<protein>
    <submittedName>
        <fullName evidence="3">Uncharacterized protein</fullName>
    </submittedName>
</protein>
<reference evidence="3" key="1">
    <citation type="submission" date="2022-12" db="EMBL/GenBank/DDBJ databases">
        <title>Genome assemblies of Blomia tropicalis.</title>
        <authorList>
            <person name="Cui Y."/>
        </authorList>
    </citation>
    <scope>NUCLEOTIDE SEQUENCE</scope>
    <source>
        <tissue evidence="3">Adult mites</tissue>
    </source>
</reference>
<proteinExistence type="predicted"/>
<feature type="region of interest" description="Disordered" evidence="1">
    <location>
        <begin position="71"/>
        <end position="100"/>
    </location>
</feature>
<evidence type="ECO:0000313" key="4">
    <source>
        <dbReference type="Proteomes" id="UP001142055"/>
    </source>
</evidence>
<comment type="caution">
    <text evidence="3">The sequence shown here is derived from an EMBL/GenBank/DDBJ whole genome shotgun (WGS) entry which is preliminary data.</text>
</comment>
<evidence type="ECO:0000313" key="3">
    <source>
        <dbReference type="EMBL" id="KAJ6225098.1"/>
    </source>
</evidence>
<feature type="region of interest" description="Disordered" evidence="1">
    <location>
        <begin position="113"/>
        <end position="134"/>
    </location>
</feature>
<keyword evidence="2" id="KW-0472">Membrane</keyword>
<evidence type="ECO:0000256" key="1">
    <source>
        <dbReference type="SAM" id="MobiDB-lite"/>
    </source>
</evidence>
<keyword evidence="2" id="KW-1133">Transmembrane helix</keyword>
<keyword evidence="4" id="KW-1185">Reference proteome</keyword>
<dbReference type="EMBL" id="JAPWDV010000001">
    <property type="protein sequence ID" value="KAJ6225098.1"/>
    <property type="molecule type" value="Genomic_DNA"/>
</dbReference>
<gene>
    <name evidence="3" type="ORF">RDWZM_003643</name>
</gene>